<protein>
    <recommendedName>
        <fullName evidence="4">Collagen alpha-1(I) chain-like</fullName>
    </recommendedName>
</protein>
<evidence type="ECO:0000313" key="2">
    <source>
        <dbReference type="EMBL" id="CAI9164950.1"/>
    </source>
</evidence>
<name>A0ABN8YTN3_RANTA</name>
<evidence type="ECO:0000256" key="1">
    <source>
        <dbReference type="SAM" id="MobiDB-lite"/>
    </source>
</evidence>
<feature type="compositionally biased region" description="Low complexity" evidence="1">
    <location>
        <begin position="75"/>
        <end position="87"/>
    </location>
</feature>
<feature type="region of interest" description="Disordered" evidence="1">
    <location>
        <begin position="1"/>
        <end position="256"/>
    </location>
</feature>
<sequence>MGPPGGWAPRQMPGPAAPAPSGRSARAAGKAGGRGRRRASHAAPGCGGRYHGTEGPCAAVSDPATRGSDERRSAEPSAPGAPLSGSSRRPPQRAGSRLAFVLASSFAPNDAQSSPGGSAPPPTPGLRRAPRAARRFCRVSGGGDARSHVFRPRSGGRPGVLASRGGSPPSSAARARRVPERPGSGRLPAARSPGVAREPRAGPPAWPPLAVPGGLAQPPSRRHLPRARRAPCPSLPRRRALGGATGAGLSPPAAPAPLPRDAWATCARISLQGAGLGASCTSWTRGRGEGRGRKRLQTLSSWTFPGKVRESGAGAAGRRTNPEAAAEPELLSFCDAEGHESSERRRGGRRRPSDIRQAGLFRNAPGRLNGGVSCLDFPNRKGKTVILMSPTRGVVTIKNGLMKALPATVPKEGTQI</sequence>
<feature type="compositionally biased region" description="Low complexity" evidence="1">
    <location>
        <begin position="19"/>
        <end position="29"/>
    </location>
</feature>
<feature type="compositionally biased region" description="Low complexity" evidence="1">
    <location>
        <begin position="162"/>
        <end position="173"/>
    </location>
</feature>
<proteinExistence type="predicted"/>
<accession>A0ABN8YTN3</accession>
<evidence type="ECO:0000313" key="3">
    <source>
        <dbReference type="Proteomes" id="UP001176941"/>
    </source>
</evidence>
<organism evidence="2 3">
    <name type="scientific">Rangifer tarandus platyrhynchus</name>
    <name type="common">Svalbard reindeer</name>
    <dbReference type="NCBI Taxonomy" id="3082113"/>
    <lineage>
        <taxon>Eukaryota</taxon>
        <taxon>Metazoa</taxon>
        <taxon>Chordata</taxon>
        <taxon>Craniata</taxon>
        <taxon>Vertebrata</taxon>
        <taxon>Euteleostomi</taxon>
        <taxon>Mammalia</taxon>
        <taxon>Eutheria</taxon>
        <taxon>Laurasiatheria</taxon>
        <taxon>Artiodactyla</taxon>
        <taxon>Ruminantia</taxon>
        <taxon>Pecora</taxon>
        <taxon>Cervidae</taxon>
        <taxon>Odocoileinae</taxon>
        <taxon>Rangifer</taxon>
    </lineage>
</organism>
<gene>
    <name evidence="2" type="ORF">MRATA1EN1_LOCUS13912</name>
</gene>
<dbReference type="Proteomes" id="UP001176941">
    <property type="component" value="Chromosome 24"/>
</dbReference>
<feature type="compositionally biased region" description="Pro residues" evidence="1">
    <location>
        <begin position="201"/>
        <end position="210"/>
    </location>
</feature>
<feature type="region of interest" description="Disordered" evidence="1">
    <location>
        <begin position="277"/>
        <end position="325"/>
    </location>
</feature>
<keyword evidence="3" id="KW-1185">Reference proteome</keyword>
<feature type="compositionally biased region" description="Basic residues" evidence="1">
    <location>
        <begin position="128"/>
        <end position="137"/>
    </location>
</feature>
<evidence type="ECO:0008006" key="4">
    <source>
        <dbReference type="Google" id="ProtNLM"/>
    </source>
</evidence>
<reference evidence="2" key="1">
    <citation type="submission" date="2023-04" db="EMBL/GenBank/DDBJ databases">
        <authorList>
            <consortium name="ELIXIR-Norway"/>
        </authorList>
    </citation>
    <scope>NUCLEOTIDE SEQUENCE [LARGE SCALE GENOMIC DNA]</scope>
</reference>
<feature type="compositionally biased region" description="Basic residues" evidence="1">
    <location>
        <begin position="220"/>
        <end position="229"/>
    </location>
</feature>
<dbReference type="EMBL" id="OX459960">
    <property type="protein sequence ID" value="CAI9164950.1"/>
    <property type="molecule type" value="Genomic_DNA"/>
</dbReference>